<organism evidence="1 2">
    <name type="scientific">Asanoa siamensis</name>
    <dbReference type="NCBI Taxonomy" id="926357"/>
    <lineage>
        <taxon>Bacteria</taxon>
        <taxon>Bacillati</taxon>
        <taxon>Actinomycetota</taxon>
        <taxon>Actinomycetes</taxon>
        <taxon>Micromonosporales</taxon>
        <taxon>Micromonosporaceae</taxon>
        <taxon>Asanoa</taxon>
    </lineage>
</organism>
<reference evidence="1 2" key="1">
    <citation type="submission" date="2021-01" db="EMBL/GenBank/DDBJ databases">
        <title>Whole genome shotgun sequence of Asanoa siamensis NBRC 107932.</title>
        <authorList>
            <person name="Komaki H."/>
            <person name="Tamura T."/>
        </authorList>
    </citation>
    <scope>NUCLEOTIDE SEQUENCE [LARGE SCALE GENOMIC DNA]</scope>
    <source>
        <strain evidence="1 2">NBRC 107932</strain>
    </source>
</reference>
<sequence length="105" mass="11511">MRDAFGDALDRMARREELERLRADAATNRRTSVAAEVAEAVRRIVERHPDTMVTISVESAGDSTAFTVGWVNETVSISPGPVKDAAAQLADLIRRDHRLLGPDPD</sequence>
<evidence type="ECO:0008006" key="3">
    <source>
        <dbReference type="Google" id="ProtNLM"/>
    </source>
</evidence>
<accession>A0ABQ4D003</accession>
<evidence type="ECO:0000313" key="2">
    <source>
        <dbReference type="Proteomes" id="UP000604117"/>
    </source>
</evidence>
<dbReference type="EMBL" id="BONE01000071">
    <property type="protein sequence ID" value="GIF76848.1"/>
    <property type="molecule type" value="Genomic_DNA"/>
</dbReference>
<name>A0ABQ4D003_9ACTN</name>
<keyword evidence="2" id="KW-1185">Reference proteome</keyword>
<gene>
    <name evidence="1" type="ORF">Asi02nite_63660</name>
</gene>
<proteinExistence type="predicted"/>
<dbReference type="RefSeq" id="WP_203717708.1">
    <property type="nucleotide sequence ID" value="NZ_BONE01000071.1"/>
</dbReference>
<evidence type="ECO:0000313" key="1">
    <source>
        <dbReference type="EMBL" id="GIF76848.1"/>
    </source>
</evidence>
<comment type="caution">
    <text evidence="1">The sequence shown here is derived from an EMBL/GenBank/DDBJ whole genome shotgun (WGS) entry which is preliminary data.</text>
</comment>
<protein>
    <recommendedName>
        <fullName evidence="3">YbaB/EbfC DNA-binding family protein</fullName>
    </recommendedName>
</protein>
<dbReference type="Proteomes" id="UP000604117">
    <property type="component" value="Unassembled WGS sequence"/>
</dbReference>